<dbReference type="EMBL" id="JANPWZ010003093">
    <property type="protein sequence ID" value="KAJ3554332.1"/>
    <property type="molecule type" value="Genomic_DNA"/>
</dbReference>
<evidence type="ECO:0000256" key="1">
    <source>
        <dbReference type="SAM" id="MobiDB-lite"/>
    </source>
</evidence>
<organism evidence="2 3">
    <name type="scientific">Xylaria arbuscula</name>
    <dbReference type="NCBI Taxonomy" id="114810"/>
    <lineage>
        <taxon>Eukaryota</taxon>
        <taxon>Fungi</taxon>
        <taxon>Dikarya</taxon>
        <taxon>Ascomycota</taxon>
        <taxon>Pezizomycotina</taxon>
        <taxon>Sordariomycetes</taxon>
        <taxon>Xylariomycetidae</taxon>
        <taxon>Xylariales</taxon>
        <taxon>Xylariaceae</taxon>
        <taxon>Xylaria</taxon>
    </lineage>
</organism>
<protein>
    <submittedName>
        <fullName evidence="2">Uncharacterized protein</fullName>
    </submittedName>
</protein>
<dbReference type="AlphaFoldDB" id="A0A9W8TGE3"/>
<sequence>MKSISSPEHGARHFVPLAAFGSQALHRCLLRASAGSSMHLLSSLGLPTNAISVYASTIGRQTQADRLRLPSVAPVHVTNQATVPATPSSAYNGVHDVQREVEKSREDEETPIGSKGHSNASVRKEMFFSGFQWIGIKWFVSSQDETPTLQPLARLNLLFWQNTKHLQTDSQRLSL</sequence>
<evidence type="ECO:0000313" key="3">
    <source>
        <dbReference type="Proteomes" id="UP001148614"/>
    </source>
</evidence>
<evidence type="ECO:0000313" key="2">
    <source>
        <dbReference type="EMBL" id="KAJ3554332.1"/>
    </source>
</evidence>
<proteinExistence type="predicted"/>
<reference evidence="2" key="1">
    <citation type="submission" date="2022-07" db="EMBL/GenBank/DDBJ databases">
        <title>Genome Sequence of Xylaria arbuscula.</title>
        <authorList>
            <person name="Buettner E."/>
        </authorList>
    </citation>
    <scope>NUCLEOTIDE SEQUENCE</scope>
    <source>
        <strain evidence="2">VT107</strain>
    </source>
</reference>
<dbReference type="Proteomes" id="UP001148614">
    <property type="component" value="Unassembled WGS sequence"/>
</dbReference>
<name>A0A9W8TGE3_9PEZI</name>
<comment type="caution">
    <text evidence="2">The sequence shown here is derived from an EMBL/GenBank/DDBJ whole genome shotgun (WGS) entry which is preliminary data.</text>
</comment>
<gene>
    <name evidence="2" type="ORF">NPX13_g10641</name>
</gene>
<feature type="region of interest" description="Disordered" evidence="1">
    <location>
        <begin position="99"/>
        <end position="118"/>
    </location>
</feature>
<keyword evidence="3" id="KW-1185">Reference proteome</keyword>
<accession>A0A9W8TGE3</accession>